<evidence type="ECO:0000259" key="2">
    <source>
        <dbReference type="PROSITE" id="PS50943"/>
    </source>
</evidence>
<accession>A0ABS8Y2N9</accession>
<dbReference type="PROSITE" id="PS50943">
    <property type="entry name" value="HTH_CROC1"/>
    <property type="match status" value="1"/>
</dbReference>
<dbReference type="EMBL" id="JAJTWU010000010">
    <property type="protein sequence ID" value="MCE4557371.1"/>
    <property type="molecule type" value="Genomic_DNA"/>
</dbReference>
<evidence type="ECO:0000313" key="3">
    <source>
        <dbReference type="EMBL" id="MCE4557371.1"/>
    </source>
</evidence>
<proteinExistence type="predicted"/>
<dbReference type="CDD" id="cd00093">
    <property type="entry name" value="HTH_XRE"/>
    <property type="match status" value="1"/>
</dbReference>
<reference evidence="3 4" key="1">
    <citation type="submission" date="2021-12" db="EMBL/GenBank/DDBJ databases">
        <title>Genome seq of P8.</title>
        <authorList>
            <person name="Seo T."/>
        </authorList>
    </citation>
    <scope>NUCLEOTIDE SEQUENCE [LARGE SCALE GENOMIC DNA]</scope>
    <source>
        <strain evidence="3 4">P8</strain>
    </source>
</reference>
<dbReference type="Gene3D" id="1.10.260.40">
    <property type="entry name" value="lambda repressor-like DNA-binding domains"/>
    <property type="match status" value="1"/>
</dbReference>
<name>A0ABS8Y2N9_9BURK</name>
<gene>
    <name evidence="3" type="ORF">LXT13_23535</name>
</gene>
<dbReference type="Pfam" id="PF13560">
    <property type="entry name" value="HTH_31"/>
    <property type="match status" value="1"/>
</dbReference>
<feature type="region of interest" description="Disordered" evidence="1">
    <location>
        <begin position="79"/>
        <end position="99"/>
    </location>
</feature>
<evidence type="ECO:0000313" key="4">
    <source>
        <dbReference type="Proteomes" id="UP001200741"/>
    </source>
</evidence>
<dbReference type="InterPro" id="IPR001387">
    <property type="entry name" value="Cro/C1-type_HTH"/>
</dbReference>
<keyword evidence="4" id="KW-1185">Reference proteome</keyword>
<dbReference type="RefSeq" id="WP_233374751.1">
    <property type="nucleotide sequence ID" value="NZ_JAJTWU010000010.1"/>
</dbReference>
<dbReference type="InterPro" id="IPR010982">
    <property type="entry name" value="Lambda_DNA-bd_dom_sf"/>
</dbReference>
<evidence type="ECO:0000256" key="1">
    <source>
        <dbReference type="SAM" id="MobiDB-lite"/>
    </source>
</evidence>
<dbReference type="SUPFAM" id="SSF47413">
    <property type="entry name" value="lambda repressor-like DNA-binding domains"/>
    <property type="match status" value="1"/>
</dbReference>
<dbReference type="Proteomes" id="UP001200741">
    <property type="component" value="Unassembled WGS sequence"/>
</dbReference>
<sequence length="99" mass="10615">MLAALGERVRLARLRRKLTTITVAQRAGISRTSLYNVEAGDPGATLGTYLRVLAVLGLDKDIDTVAADDQVGRKLQDLRMDSPPKAGRAAAAIKRESAK</sequence>
<organism evidence="3 4">
    <name type="scientific">Pelomonas cellulosilytica</name>
    <dbReference type="NCBI Taxonomy" id="2906762"/>
    <lineage>
        <taxon>Bacteria</taxon>
        <taxon>Pseudomonadati</taxon>
        <taxon>Pseudomonadota</taxon>
        <taxon>Betaproteobacteria</taxon>
        <taxon>Burkholderiales</taxon>
        <taxon>Sphaerotilaceae</taxon>
        <taxon>Roseateles</taxon>
    </lineage>
</organism>
<protein>
    <submittedName>
        <fullName evidence="3">Helix-turn-helix domain-containing protein</fullName>
    </submittedName>
</protein>
<comment type="caution">
    <text evidence="3">The sequence shown here is derived from an EMBL/GenBank/DDBJ whole genome shotgun (WGS) entry which is preliminary data.</text>
</comment>
<dbReference type="SMART" id="SM00530">
    <property type="entry name" value="HTH_XRE"/>
    <property type="match status" value="1"/>
</dbReference>
<feature type="domain" description="HTH cro/C1-type" evidence="2">
    <location>
        <begin position="9"/>
        <end position="65"/>
    </location>
</feature>